<evidence type="ECO:0000256" key="2">
    <source>
        <dbReference type="SAM" id="Phobius"/>
    </source>
</evidence>
<evidence type="ECO:0000313" key="5">
    <source>
        <dbReference type="Proteomes" id="UP000011087"/>
    </source>
</evidence>
<evidence type="ECO:0000256" key="1">
    <source>
        <dbReference type="SAM" id="MobiDB-lite"/>
    </source>
</evidence>
<dbReference type="KEGG" id="gtt:GUITHDRAFT_118092"/>
<keyword evidence="2" id="KW-1133">Transmembrane helix</keyword>
<reference evidence="5" key="2">
    <citation type="submission" date="2012-11" db="EMBL/GenBank/DDBJ databases">
        <authorList>
            <person name="Kuo A."/>
            <person name="Curtis B.A."/>
            <person name="Tanifuji G."/>
            <person name="Burki F."/>
            <person name="Gruber A."/>
            <person name="Irimia M."/>
            <person name="Maruyama S."/>
            <person name="Arias M.C."/>
            <person name="Ball S.G."/>
            <person name="Gile G.H."/>
            <person name="Hirakawa Y."/>
            <person name="Hopkins J.F."/>
            <person name="Rensing S.A."/>
            <person name="Schmutz J."/>
            <person name="Symeonidi A."/>
            <person name="Elias M."/>
            <person name="Eveleigh R.J."/>
            <person name="Herman E.K."/>
            <person name="Klute M.J."/>
            <person name="Nakayama T."/>
            <person name="Obornik M."/>
            <person name="Reyes-Prieto A."/>
            <person name="Armbrust E.V."/>
            <person name="Aves S.J."/>
            <person name="Beiko R.G."/>
            <person name="Coutinho P."/>
            <person name="Dacks J.B."/>
            <person name="Durnford D.G."/>
            <person name="Fast N.M."/>
            <person name="Green B.R."/>
            <person name="Grisdale C."/>
            <person name="Hempe F."/>
            <person name="Henrissat B."/>
            <person name="Hoppner M.P."/>
            <person name="Ishida K.-I."/>
            <person name="Kim E."/>
            <person name="Koreny L."/>
            <person name="Kroth P.G."/>
            <person name="Liu Y."/>
            <person name="Malik S.-B."/>
            <person name="Maier U.G."/>
            <person name="McRose D."/>
            <person name="Mock T."/>
            <person name="Neilson J.A."/>
            <person name="Onodera N.T."/>
            <person name="Poole A.M."/>
            <person name="Pritham E.J."/>
            <person name="Richards T.A."/>
            <person name="Rocap G."/>
            <person name="Roy S.W."/>
            <person name="Sarai C."/>
            <person name="Schaack S."/>
            <person name="Shirato S."/>
            <person name="Slamovits C.H."/>
            <person name="Spencer D.F."/>
            <person name="Suzuki S."/>
            <person name="Worden A.Z."/>
            <person name="Zauner S."/>
            <person name="Barry K."/>
            <person name="Bell C."/>
            <person name="Bharti A.K."/>
            <person name="Crow J.A."/>
            <person name="Grimwood J."/>
            <person name="Kramer R."/>
            <person name="Lindquist E."/>
            <person name="Lucas S."/>
            <person name="Salamov A."/>
            <person name="McFadden G.I."/>
            <person name="Lane C.E."/>
            <person name="Keeling P.J."/>
            <person name="Gray M.W."/>
            <person name="Grigoriev I.V."/>
            <person name="Archibald J.M."/>
        </authorList>
    </citation>
    <scope>NUCLEOTIDE SEQUENCE</scope>
    <source>
        <strain evidence="5">CCMP2712</strain>
    </source>
</reference>
<name>L1IHX5_GUITC</name>
<dbReference type="GeneID" id="17292487"/>
<feature type="region of interest" description="Disordered" evidence="1">
    <location>
        <begin position="483"/>
        <end position="550"/>
    </location>
</feature>
<feature type="transmembrane region" description="Helical" evidence="2">
    <location>
        <begin position="557"/>
        <end position="582"/>
    </location>
</feature>
<feature type="transmembrane region" description="Helical" evidence="2">
    <location>
        <begin position="30"/>
        <end position="48"/>
    </location>
</feature>
<evidence type="ECO:0000313" key="3">
    <source>
        <dbReference type="EMBL" id="EKX35707.1"/>
    </source>
</evidence>
<organism evidence="3">
    <name type="scientific">Guillardia theta (strain CCMP2712)</name>
    <name type="common">Cryptophyte</name>
    <dbReference type="NCBI Taxonomy" id="905079"/>
    <lineage>
        <taxon>Eukaryota</taxon>
        <taxon>Cryptophyceae</taxon>
        <taxon>Pyrenomonadales</taxon>
        <taxon>Geminigeraceae</taxon>
        <taxon>Guillardia</taxon>
    </lineage>
</organism>
<dbReference type="SUPFAM" id="SSF53335">
    <property type="entry name" value="S-adenosyl-L-methionine-dependent methyltransferases"/>
    <property type="match status" value="1"/>
</dbReference>
<dbReference type="PaxDb" id="55529-EKX35707"/>
<sequence length="663" mass="73840">MVSVSYGTISRAALKQLPYQSKTLSLRKKVVLGLAVVACVAVGALISTSRSSSSTSLMGTWTKPTGIGIDREPYSAPMNLWLYWGRMTNKRFTGSGEHVRHVFQMGTIAGGEWRDPKFLRSLEGGMFNKLSGICCNALLFPPIEWDFLVVNPQKIVGQNIRQFVANGNTMIFTGGILSLEFINRYFSYQLEPADGNLDPGPFVRLPHFQGLTQEQHDLLVKGSKENLPSPRTLPQIGIEVTSIKKDSLPSGTSVIYSSPYNSAVVAIKFCMAENPANDPAAPLPPVKVLPRDCPVTAAQGRPCSCGFICYLGYNWRDAYPSRWDTALKGMVDVCSQVPPENNSPSLLASLNDGPMAEPEKSEKEAEDSIAAQESIMKQKLHPQALKNEEEKEQEKVKEEEKVKEKEAEEKASKEEEEKAEGTEEKAVERPDEEDEKSAKLKMYREDHNQRDAEDVRERRTSNRDGCGPLCKLENLVDNLEDKKYQQDQDQDQDQDQEKDQEKEEREQEQEKEKERQGRGEDRDGAISAQEDRSLPISSPRHHGPANVSSSMPMYHDAFITTTITITTITITTATTTFTIVIINNTVNTSITIITMTMTITVTNILAELESLRQDKSCDPYLDYPIPIGKDATISEPWVHSLSLELLSSRLFPGARALDVGSGR</sequence>
<dbReference type="RefSeq" id="XP_005822687.1">
    <property type="nucleotide sequence ID" value="XM_005822630.1"/>
</dbReference>
<reference evidence="4" key="3">
    <citation type="submission" date="2016-03" db="UniProtKB">
        <authorList>
            <consortium name="EnsemblProtists"/>
        </authorList>
    </citation>
    <scope>IDENTIFICATION</scope>
</reference>
<dbReference type="Proteomes" id="UP000011087">
    <property type="component" value="Unassembled WGS sequence"/>
</dbReference>
<dbReference type="STRING" id="905079.L1IHX5"/>
<dbReference type="Gene3D" id="3.40.50.150">
    <property type="entry name" value="Vaccinia Virus protein VP39"/>
    <property type="match status" value="1"/>
</dbReference>
<keyword evidence="2" id="KW-0472">Membrane</keyword>
<feature type="compositionally biased region" description="Basic and acidic residues" evidence="1">
    <location>
        <begin position="495"/>
        <end position="533"/>
    </location>
</feature>
<dbReference type="AlphaFoldDB" id="L1IHX5"/>
<proteinExistence type="predicted"/>
<dbReference type="EnsemblProtists" id="EKX35707">
    <property type="protein sequence ID" value="EKX35707"/>
    <property type="gene ID" value="GUITHDRAFT_118092"/>
</dbReference>
<protein>
    <submittedName>
        <fullName evidence="3 4">Uncharacterized protein</fullName>
    </submittedName>
</protein>
<evidence type="ECO:0000313" key="4">
    <source>
        <dbReference type="EnsemblProtists" id="EKX35707"/>
    </source>
</evidence>
<dbReference type="InterPro" id="IPR029063">
    <property type="entry name" value="SAM-dependent_MTases_sf"/>
</dbReference>
<keyword evidence="2" id="KW-0812">Transmembrane</keyword>
<reference evidence="3 5" key="1">
    <citation type="journal article" date="2012" name="Nature">
        <title>Algal genomes reveal evolutionary mosaicism and the fate of nucleomorphs.</title>
        <authorList>
            <consortium name="DOE Joint Genome Institute"/>
            <person name="Curtis B.A."/>
            <person name="Tanifuji G."/>
            <person name="Burki F."/>
            <person name="Gruber A."/>
            <person name="Irimia M."/>
            <person name="Maruyama S."/>
            <person name="Arias M.C."/>
            <person name="Ball S.G."/>
            <person name="Gile G.H."/>
            <person name="Hirakawa Y."/>
            <person name="Hopkins J.F."/>
            <person name="Kuo A."/>
            <person name="Rensing S.A."/>
            <person name="Schmutz J."/>
            <person name="Symeonidi A."/>
            <person name="Elias M."/>
            <person name="Eveleigh R.J."/>
            <person name="Herman E.K."/>
            <person name="Klute M.J."/>
            <person name="Nakayama T."/>
            <person name="Obornik M."/>
            <person name="Reyes-Prieto A."/>
            <person name="Armbrust E.V."/>
            <person name="Aves S.J."/>
            <person name="Beiko R.G."/>
            <person name="Coutinho P."/>
            <person name="Dacks J.B."/>
            <person name="Durnford D.G."/>
            <person name="Fast N.M."/>
            <person name="Green B.R."/>
            <person name="Grisdale C.J."/>
            <person name="Hempel F."/>
            <person name="Henrissat B."/>
            <person name="Hoppner M.P."/>
            <person name="Ishida K."/>
            <person name="Kim E."/>
            <person name="Koreny L."/>
            <person name="Kroth P.G."/>
            <person name="Liu Y."/>
            <person name="Malik S.B."/>
            <person name="Maier U.G."/>
            <person name="McRose D."/>
            <person name="Mock T."/>
            <person name="Neilson J.A."/>
            <person name="Onodera N.T."/>
            <person name="Poole A.M."/>
            <person name="Pritham E.J."/>
            <person name="Richards T.A."/>
            <person name="Rocap G."/>
            <person name="Roy S.W."/>
            <person name="Sarai C."/>
            <person name="Schaack S."/>
            <person name="Shirato S."/>
            <person name="Slamovits C.H."/>
            <person name="Spencer D.F."/>
            <person name="Suzuki S."/>
            <person name="Worden A.Z."/>
            <person name="Zauner S."/>
            <person name="Barry K."/>
            <person name="Bell C."/>
            <person name="Bharti A.K."/>
            <person name="Crow J.A."/>
            <person name="Grimwood J."/>
            <person name="Kramer R."/>
            <person name="Lindquist E."/>
            <person name="Lucas S."/>
            <person name="Salamov A."/>
            <person name="McFadden G.I."/>
            <person name="Lane C.E."/>
            <person name="Keeling P.J."/>
            <person name="Gray M.W."/>
            <person name="Grigoriev I.V."/>
            <person name="Archibald J.M."/>
        </authorList>
    </citation>
    <scope>NUCLEOTIDE SEQUENCE</scope>
    <source>
        <strain evidence="3 5">CCMP2712</strain>
    </source>
</reference>
<dbReference type="EMBL" id="JH993085">
    <property type="protein sequence ID" value="EKX35707.1"/>
    <property type="molecule type" value="Genomic_DNA"/>
</dbReference>
<feature type="compositionally biased region" description="Basic and acidic residues" evidence="1">
    <location>
        <begin position="436"/>
        <end position="462"/>
    </location>
</feature>
<dbReference type="HOGENOM" id="CLU_414172_0_0_1"/>
<feature type="compositionally biased region" description="Basic and acidic residues" evidence="1">
    <location>
        <begin position="386"/>
        <end position="429"/>
    </location>
</feature>
<gene>
    <name evidence="3" type="ORF">GUITHDRAFT_118092</name>
</gene>
<keyword evidence="5" id="KW-1185">Reference proteome</keyword>
<dbReference type="Pfam" id="PF01135">
    <property type="entry name" value="PCMT"/>
    <property type="match status" value="1"/>
</dbReference>
<feature type="region of interest" description="Disordered" evidence="1">
    <location>
        <begin position="342"/>
        <end position="470"/>
    </location>
</feature>
<accession>L1IHX5</accession>